<protein>
    <submittedName>
        <fullName evidence="1">Unannotated protein</fullName>
    </submittedName>
</protein>
<evidence type="ECO:0000313" key="1">
    <source>
        <dbReference type="EMBL" id="CAB4614595.1"/>
    </source>
</evidence>
<organism evidence="1">
    <name type="scientific">freshwater metagenome</name>
    <dbReference type="NCBI Taxonomy" id="449393"/>
    <lineage>
        <taxon>unclassified sequences</taxon>
        <taxon>metagenomes</taxon>
        <taxon>ecological metagenomes</taxon>
    </lineage>
</organism>
<name>A0A6J6HSY9_9ZZZZ</name>
<proteinExistence type="predicted"/>
<reference evidence="1" key="1">
    <citation type="submission" date="2020-05" db="EMBL/GenBank/DDBJ databases">
        <authorList>
            <person name="Chiriac C."/>
            <person name="Salcher M."/>
            <person name="Ghai R."/>
            <person name="Kavagutti S V."/>
        </authorList>
    </citation>
    <scope>NUCLEOTIDE SEQUENCE</scope>
</reference>
<dbReference type="AlphaFoldDB" id="A0A6J6HSY9"/>
<accession>A0A6J6HSY9</accession>
<sequence length="91" mass="9494">MAAEYTSGPVLAHLVADLRIAAAHKQGCIDVAGIEGTIAGFDSATRKRRGSDIATPHDLMAGFGEAEIRNGARHRPAGKHQKLHVALLSAA</sequence>
<dbReference type="EMBL" id="CAEZUP010000057">
    <property type="protein sequence ID" value="CAB4614595.1"/>
    <property type="molecule type" value="Genomic_DNA"/>
</dbReference>
<gene>
    <name evidence="1" type="ORF">UFOPK1835_01313</name>
</gene>